<dbReference type="OrthoDB" id="10507627at2759"/>
<dbReference type="Proteomes" id="UP000054538">
    <property type="component" value="Unassembled WGS sequence"/>
</dbReference>
<dbReference type="HOGENOM" id="CLU_2264573_0_0_1"/>
<dbReference type="EMBL" id="KN824842">
    <property type="protein sequence ID" value="KIL00095.1"/>
    <property type="molecule type" value="Genomic_DNA"/>
</dbReference>
<dbReference type="InParanoid" id="A0A0D0EA84"/>
<evidence type="ECO:0000313" key="1">
    <source>
        <dbReference type="EMBL" id="KIL00095.1"/>
    </source>
</evidence>
<name>A0A0D0EA84_9AGAM</name>
<evidence type="ECO:0000313" key="2">
    <source>
        <dbReference type="Proteomes" id="UP000054538"/>
    </source>
</evidence>
<gene>
    <name evidence="1" type="ORF">PAXRUDRAFT_822041</name>
</gene>
<proteinExistence type="predicted"/>
<reference evidence="1 2" key="1">
    <citation type="submission" date="2014-04" db="EMBL/GenBank/DDBJ databases">
        <authorList>
            <consortium name="DOE Joint Genome Institute"/>
            <person name="Kuo A."/>
            <person name="Kohler A."/>
            <person name="Jargeat P."/>
            <person name="Nagy L.G."/>
            <person name="Floudas D."/>
            <person name="Copeland A."/>
            <person name="Barry K.W."/>
            <person name="Cichocki N."/>
            <person name="Veneault-Fourrey C."/>
            <person name="LaButti K."/>
            <person name="Lindquist E.A."/>
            <person name="Lipzen A."/>
            <person name="Lundell T."/>
            <person name="Morin E."/>
            <person name="Murat C."/>
            <person name="Sun H."/>
            <person name="Tunlid A."/>
            <person name="Henrissat B."/>
            <person name="Grigoriev I.V."/>
            <person name="Hibbett D.S."/>
            <person name="Martin F."/>
            <person name="Nordberg H.P."/>
            <person name="Cantor M.N."/>
            <person name="Hua S.X."/>
        </authorList>
    </citation>
    <scope>NUCLEOTIDE SEQUENCE [LARGE SCALE GENOMIC DNA]</scope>
    <source>
        <strain evidence="1 2">Ve08.2h10</strain>
    </source>
</reference>
<accession>A0A0D0EA84</accession>
<organism evidence="1 2">
    <name type="scientific">Paxillus rubicundulus Ve08.2h10</name>
    <dbReference type="NCBI Taxonomy" id="930991"/>
    <lineage>
        <taxon>Eukaryota</taxon>
        <taxon>Fungi</taxon>
        <taxon>Dikarya</taxon>
        <taxon>Basidiomycota</taxon>
        <taxon>Agaricomycotina</taxon>
        <taxon>Agaricomycetes</taxon>
        <taxon>Agaricomycetidae</taxon>
        <taxon>Boletales</taxon>
        <taxon>Paxilineae</taxon>
        <taxon>Paxillaceae</taxon>
        <taxon>Paxillus</taxon>
    </lineage>
</organism>
<dbReference type="AlphaFoldDB" id="A0A0D0EA84"/>
<protein>
    <submittedName>
        <fullName evidence="1">Uncharacterized protein</fullName>
    </submittedName>
</protein>
<sequence length="103" mass="11833">MVWIWLDFPLCRPSFAETSQRVISAELLKISAEIELKQISEMKIFGSGFHFEIIKCLAWTQHWLSVHIQVHPNDVWLVHPFAKCHPAPFEASAQGVYLTTSDP</sequence>
<reference evidence="2" key="2">
    <citation type="submission" date="2015-01" db="EMBL/GenBank/DDBJ databases">
        <title>Evolutionary Origins and Diversification of the Mycorrhizal Mutualists.</title>
        <authorList>
            <consortium name="DOE Joint Genome Institute"/>
            <consortium name="Mycorrhizal Genomics Consortium"/>
            <person name="Kohler A."/>
            <person name="Kuo A."/>
            <person name="Nagy L.G."/>
            <person name="Floudas D."/>
            <person name="Copeland A."/>
            <person name="Barry K.W."/>
            <person name="Cichocki N."/>
            <person name="Veneault-Fourrey C."/>
            <person name="LaButti K."/>
            <person name="Lindquist E.A."/>
            <person name="Lipzen A."/>
            <person name="Lundell T."/>
            <person name="Morin E."/>
            <person name="Murat C."/>
            <person name="Riley R."/>
            <person name="Ohm R."/>
            <person name="Sun H."/>
            <person name="Tunlid A."/>
            <person name="Henrissat B."/>
            <person name="Grigoriev I.V."/>
            <person name="Hibbett D.S."/>
            <person name="Martin F."/>
        </authorList>
    </citation>
    <scope>NUCLEOTIDE SEQUENCE [LARGE SCALE GENOMIC DNA]</scope>
    <source>
        <strain evidence="2">Ve08.2h10</strain>
    </source>
</reference>
<keyword evidence="2" id="KW-1185">Reference proteome</keyword>